<feature type="domain" description="BEACH" evidence="1">
    <location>
        <begin position="2032"/>
        <end position="2323"/>
    </location>
</feature>
<dbReference type="Gene3D" id="2.130.10.10">
    <property type="entry name" value="YVTN repeat-like/Quinoprotein amine dehydrogenase"/>
    <property type="match status" value="1"/>
</dbReference>
<protein>
    <recommendedName>
        <fullName evidence="1">BEACH domain-containing protein</fullName>
    </recommendedName>
</protein>
<dbReference type="VEuPathDB" id="TrichDB:TRFO_09350"/>
<dbReference type="RefSeq" id="XP_068350778.1">
    <property type="nucleotide sequence ID" value="XM_068494824.1"/>
</dbReference>
<proteinExistence type="predicted"/>
<dbReference type="InterPro" id="IPR036322">
    <property type="entry name" value="WD40_repeat_dom_sf"/>
</dbReference>
<dbReference type="PANTHER" id="PTHR13743">
    <property type="entry name" value="BEIGE/BEACH-RELATED"/>
    <property type="match status" value="1"/>
</dbReference>
<organism evidence="2 3">
    <name type="scientific">Tritrichomonas foetus</name>
    <dbReference type="NCBI Taxonomy" id="1144522"/>
    <lineage>
        <taxon>Eukaryota</taxon>
        <taxon>Metamonada</taxon>
        <taxon>Parabasalia</taxon>
        <taxon>Tritrichomonadida</taxon>
        <taxon>Tritrichomonadidae</taxon>
        <taxon>Tritrichomonas</taxon>
    </lineage>
</organism>
<dbReference type="SMART" id="SM01026">
    <property type="entry name" value="Beach"/>
    <property type="match status" value="1"/>
</dbReference>
<dbReference type="GeneID" id="94829528"/>
<dbReference type="SUPFAM" id="SSF81837">
    <property type="entry name" value="BEACH domain"/>
    <property type="match status" value="1"/>
</dbReference>
<dbReference type="CDD" id="cd06071">
    <property type="entry name" value="Beach"/>
    <property type="match status" value="1"/>
</dbReference>
<accession>A0A1J4JG46</accession>
<reference evidence="2" key="1">
    <citation type="submission" date="2016-10" db="EMBL/GenBank/DDBJ databases">
        <authorList>
            <person name="Benchimol M."/>
            <person name="Almeida L.G."/>
            <person name="Vasconcelos A.T."/>
            <person name="Perreira-Neves A."/>
            <person name="Rosa I.A."/>
            <person name="Tasca T."/>
            <person name="Bogo M.R."/>
            <person name="de Souza W."/>
        </authorList>
    </citation>
    <scope>NUCLEOTIDE SEQUENCE [LARGE SCALE GENOMIC DNA]</scope>
    <source>
        <strain evidence="2">K</strain>
    </source>
</reference>
<dbReference type="PROSITE" id="PS50197">
    <property type="entry name" value="BEACH"/>
    <property type="match status" value="1"/>
</dbReference>
<dbReference type="Gene3D" id="1.10.1540.10">
    <property type="entry name" value="BEACH domain"/>
    <property type="match status" value="1"/>
</dbReference>
<dbReference type="SUPFAM" id="SSF50729">
    <property type="entry name" value="PH domain-like"/>
    <property type="match status" value="1"/>
</dbReference>
<dbReference type="InterPro" id="IPR036372">
    <property type="entry name" value="BEACH_dom_sf"/>
</dbReference>
<gene>
    <name evidence="2" type="ORF">TRFO_09350</name>
</gene>
<name>A0A1J4JG46_9EUKA</name>
<dbReference type="Pfam" id="PF02138">
    <property type="entry name" value="Beach"/>
    <property type="match status" value="1"/>
</dbReference>
<keyword evidence="3" id="KW-1185">Reference proteome</keyword>
<dbReference type="InterPro" id="IPR015943">
    <property type="entry name" value="WD40/YVTN_repeat-like_dom_sf"/>
</dbReference>
<dbReference type="PANTHER" id="PTHR13743:SF161">
    <property type="entry name" value="BEIGE_BEACH DOMAIN CONTAINING PROTEIN"/>
    <property type="match status" value="1"/>
</dbReference>
<sequence>MILHPAEIFDHIFSLHIEEPNIPANVSDEIRYLIENTKYPKFSVNELRAIIKELKKDPFCQVLRRHNYVFPLQPHSLESIAKNENDFELVFDVLAIYTFHAWISINLLFMKGEGCGALTTLLTILNNIITKAMIMKKNKIYLVAASCFVNLIQNVVNENLEIEYVELFPIITDLFLNNVSLPQGTDEIIDIISRKFFSQASSINFLGEAFLNSLTIIMQKNPHNINSKIIMGILEKINNSIIHLDQHSLTLLLSSLDIVPVDFIQEIIEPIMLQLFSLLYDDKRKLGPYENKTSNRYFVDVSKPISDFFHPPKDIYYLDKINDFSLSLPERIRFRDLIHGNLYAKITIIKEIILYREEYTSIFILCVNNLINKVLIDDNSLIYNQYAIIFRFLSSIAKKYTIFIPSFFNSVLFNPSITLFTPCKNFEEINTLRDVAFMFSLNDQGVLLRQALNDACSYPYLFREYVYRLILHHNELPKNYIYFSESLMFPFVLYRNIFDGVNEPCQLARKTILLFFNVYLGKIEKIKKLFSLSIFSECFFILLFEPPVRRQFMSTFLKYLLTINRKNKIISDYIIQLIGVSCTEMEVNDAIFLLIDLFNALNEAALFNNEVSYLSEPTIPKICQNILSLPEMERSDDLLMSVITFLATTSRDKTLKANELYLIESAIIHLSITKSPNKIIDKLAQVIAGKNMAVCIPAFEIKQSKLLCSFLRIFMETEYILVVIEFITKLCMYSTDNCIKCHESEVDILILEKIDQWRHSDELADDVKVEAFLNLFTRIASIVSSVIVVRRFFSMLCPIETRYLSSIHQNILNALNTIFITSKKFPQGALPLLPDNSLKLTNIPSKCLLLGISFSFWISMAENPTSYMQNLILMDDGRKHSVKISIIGTNFKVKIQSGQDYYNGDFEIITPLKTWTMITVNISQTPETQESSITIYVNDQPRKSISKFAPFRPRTTYIDSILNYPSKKSSTTNNPPYIGLFMLMKLLQNEDIISLYNEGPRPTLSSRYGIIFAYVPQDLGHHFTFQPISKLDSIVESHSPIISNKKCISFFDLFLNFCKITILLPIFGQLDIPNKNGYFLKYLGEQGVEILSNLFSLGTPPQISFYKSKGFHTIAHLLVYSEGNHATFNLYSKYFNLLGNISHKKLQVQLIDSILMNINIWAGSDRKNKARIIKHWSKTLYPSFKPIIDKIRPFNWILNVLHIHFIPLKPNDIEIYECRKSLLDIAYVSFKYKLTPNIITSIIGFICSKNLEKAYLIEKIEMIELLTSILECRENVSPLMIKMSEIIPFIYKVFDLNNNTLTFLAIRCIITAHKQKYEIQISLASQVEKILIKVQDQSFDDTIFHQLIDLMNFNTPELLPIVCWIAIKKGEDSILYFRKKDKFQQFYYVAESSPFYACMMLFRVPKHYISIIVPFIITGFKNNWDKVLFSINILGRAISNSEHTDLICHNILLEMARYPRYSRETAFKLIRMIKNFIFFRPVKSNCSILNSFMPRIESIYKDDNENEDTISENSKNNRYDSISNIDNSFSEFNAMFDDNSSESLCVDRIDTHIGSPLGLSFTPGLSVPEANPLGRNKIYTRNVGSPRSLKYGINTIEGFHSISNSDDFRDRKNLEIRFADEHNNLIGYNRYEEYSDSILFDENNADKESEDHNNLFFAKLSIQNLQNMIINSIESENDVKYGMRFNDQGQWLDSDLATTVFSIYRIHCIMQYSEVIYVMAYFVNKTNPKFIAQEQHTLNMANQVVRKEIQMLLETPMTLKTYVNAEYILMNRDEMYIFESTGLAKTFLSRISTIPYNVDKKKLDELHSASRENYQIYNEKNEKQMKIYMKYWSRTWHSLTIPRAPWEDSLPDKVEGFKRDKAFCDMLCPFKVRCKSHIDKHMRASILRDTGDSEYTIRKLSAMTKDTPSSLLFCASSKEQGKVEESDQKFVRIEVAEHLHCQLVTIKEVLPAIIKLNLNSIAIFTEKFEKEISGEDIMYLLYRSKNHRFAGFEVFTKYNESFFLVFTGNRFRTVIPRIRLMPSINTKFIQTLNYESFFRSFNFAKDWTDGKISNFQYLMLLNIFSGRSFNDASQYPIFPWILSDYTSKTLNLNDANTFRDLSKPIGAVNSQRLSELQRKMKELESIGEQSYLYGSGPSNPLSVYLWLVRLEPFTTQHIEVQGGRFDYASRIFRSISDSYLFASTNHNDYRELVPEFFFLPEFLKNMSNFDLGFTDEGKVSDVILPPWADGSPTKFIYLHRKAIESEYVSKHLDEWIDLMWGYKQRGEEALKANNIFRSEMYSDIWVKTPGALESPEVKQSIELVQSLIGQIPEQLFFEKHPKRNIIDTSTNLPPFSQNMPYIIKLEEITHLVTSIVYGSSQTTLLNRVIPTNQSNLTTKNQIITFRVLNQKGIVYTYEIDISQSKDHFIKAKHSKQIINNMDFDNNGITPTFLDYHRLCYADESGTCARIMKIESGSVDGLIHSDLDIVSLATHHDGWIGVGAKDAAVTLYNNYKATTQPVLSFRDSIKCICINPTFDSLICGTRDNWILFCSLNRGSVIRMVEVPGRPQRIIVTDSMGFVAVTITKINEGHIQDSIILYDISGEYIATTIMNKRVTAMTCISSADGFDYLIISDDEGNIYSFEAFYMNINEPIYKCNSQVIKIEYSKQESVIIIFCENGEVIFVYHPLCM</sequence>
<evidence type="ECO:0000313" key="3">
    <source>
        <dbReference type="Proteomes" id="UP000179807"/>
    </source>
</evidence>
<comment type="caution">
    <text evidence="2">The sequence shown here is derived from an EMBL/GenBank/DDBJ whole genome shotgun (WGS) entry which is preliminary data.</text>
</comment>
<evidence type="ECO:0000259" key="1">
    <source>
        <dbReference type="PROSITE" id="PS50197"/>
    </source>
</evidence>
<dbReference type="InterPro" id="IPR000409">
    <property type="entry name" value="BEACH_dom"/>
</dbReference>
<dbReference type="EMBL" id="MLAK01001104">
    <property type="protein sequence ID" value="OHS97641.1"/>
    <property type="molecule type" value="Genomic_DNA"/>
</dbReference>
<dbReference type="Proteomes" id="UP000179807">
    <property type="component" value="Unassembled WGS sequence"/>
</dbReference>
<dbReference type="InterPro" id="IPR050865">
    <property type="entry name" value="BEACH_Domain"/>
</dbReference>
<dbReference type="SUPFAM" id="SSF50978">
    <property type="entry name" value="WD40 repeat-like"/>
    <property type="match status" value="1"/>
</dbReference>
<dbReference type="OrthoDB" id="10672230at2759"/>
<evidence type="ECO:0000313" key="2">
    <source>
        <dbReference type="EMBL" id="OHS97641.1"/>
    </source>
</evidence>